<reference evidence="8" key="1">
    <citation type="submission" date="2023-07" db="EMBL/GenBank/DDBJ databases">
        <title>Between Cages and Wild: Unraveling the Impact of Captivity on Animal Microbiomes and Antimicrobial Resistance.</title>
        <authorList>
            <person name="Schmartz G.P."/>
            <person name="Rehner J."/>
            <person name="Schuff M.J."/>
            <person name="Becker S.L."/>
            <person name="Kravczyk M."/>
            <person name="Gurevich A."/>
            <person name="Francke R."/>
            <person name="Mueller R."/>
            <person name="Keller V."/>
            <person name="Keller A."/>
        </authorList>
    </citation>
    <scope>NUCLEOTIDE SEQUENCE</scope>
    <source>
        <strain evidence="8">S39M_St_73</strain>
    </source>
</reference>
<dbReference type="PANTHER" id="PTHR42804">
    <property type="entry name" value="ALDEHYDE DEHYDROGENASE"/>
    <property type="match status" value="1"/>
</dbReference>
<dbReference type="InterPro" id="IPR015590">
    <property type="entry name" value="Aldehyde_DH_dom"/>
</dbReference>
<evidence type="ECO:0000256" key="1">
    <source>
        <dbReference type="ARBA" id="ARBA00009986"/>
    </source>
</evidence>
<dbReference type="SUPFAM" id="SSF53720">
    <property type="entry name" value="ALDH-like"/>
    <property type="match status" value="1"/>
</dbReference>
<evidence type="ECO:0000313" key="9">
    <source>
        <dbReference type="Proteomes" id="UP001171751"/>
    </source>
</evidence>
<dbReference type="InterPro" id="IPR016161">
    <property type="entry name" value="Ald_DH/histidinol_DH"/>
</dbReference>
<accession>A0AA43UDB1</accession>
<dbReference type="EC" id="1.2.1.3" evidence="3"/>
<dbReference type="InterPro" id="IPR029510">
    <property type="entry name" value="Ald_DH_CS_GLU"/>
</dbReference>
<keyword evidence="2 6" id="KW-0560">Oxidoreductase</keyword>
<dbReference type="InterPro" id="IPR016162">
    <property type="entry name" value="Ald_DH_N"/>
</dbReference>
<name>A0AA43UDB1_9LACT</name>
<comment type="catalytic activity">
    <reaction evidence="4">
        <text>an aldehyde + NAD(+) + H2O = a carboxylate + NADH + 2 H(+)</text>
        <dbReference type="Rhea" id="RHEA:16185"/>
        <dbReference type="ChEBI" id="CHEBI:15377"/>
        <dbReference type="ChEBI" id="CHEBI:15378"/>
        <dbReference type="ChEBI" id="CHEBI:17478"/>
        <dbReference type="ChEBI" id="CHEBI:29067"/>
        <dbReference type="ChEBI" id="CHEBI:57540"/>
        <dbReference type="ChEBI" id="CHEBI:57945"/>
        <dbReference type="EC" id="1.2.1.3"/>
    </reaction>
</comment>
<proteinExistence type="inferred from homology"/>
<feature type="active site" evidence="5">
    <location>
        <position position="247"/>
    </location>
</feature>
<sequence length="473" mass="51651">MKNKNYSQLFINGQWVDSSSDQTITVLNPSTEEIIATVPHANQDDVDQAVSAAKEAFPAWNTLPVSERSHLLMQLADAIEENQEEILEIIIEEMGTARDFGRTAQVGRSISEIRSLVAELDHFEFKEEYEGFDVIKEGFGVVACITPWNYPLNQIQRKITPALLAGNTVVVKPASNTPLAGFYLTQLIEKIGFPAGVFNFVTGGGSDTGDYLAEHEDVSVISFTGSTEVGKGLYEKAAPKVKQLILELGGKSAMIYLEGGDLQTAVEQAMDAVLNNTGQSCSALTRLLVPEDQLEETKKVIRDYYEEKAIVGDPKDNQTIVGPQISKDQQERVESYIQKGKDEGATVFLGGETIEGKGFFVQPTVFTDVTNDMTIAQEEIFGPVLCVLSYSTVEEAVEIANDSPYGLSGAVVGPDEEAYQVASQLRTGNILINGSGRLDHALFGGYKQSGLGREVGLWGLEDYLEEKALFYNN</sequence>
<dbReference type="Pfam" id="PF00171">
    <property type="entry name" value="Aldedh"/>
    <property type="match status" value="1"/>
</dbReference>
<dbReference type="PANTHER" id="PTHR42804:SF1">
    <property type="entry name" value="ALDEHYDE DEHYDROGENASE-RELATED"/>
    <property type="match status" value="1"/>
</dbReference>
<dbReference type="InterPro" id="IPR016160">
    <property type="entry name" value="Ald_DH_CS_CYS"/>
</dbReference>
<evidence type="ECO:0000256" key="6">
    <source>
        <dbReference type="RuleBase" id="RU003345"/>
    </source>
</evidence>
<dbReference type="Proteomes" id="UP001171751">
    <property type="component" value="Unassembled WGS sequence"/>
</dbReference>
<dbReference type="EMBL" id="JAUNQW010000030">
    <property type="protein sequence ID" value="MDO5457879.1"/>
    <property type="molecule type" value="Genomic_DNA"/>
</dbReference>
<evidence type="ECO:0000256" key="2">
    <source>
        <dbReference type="ARBA" id="ARBA00023002"/>
    </source>
</evidence>
<keyword evidence="9" id="KW-1185">Reference proteome</keyword>
<dbReference type="FunFam" id="3.40.605.10:FF:000007">
    <property type="entry name" value="NAD/NADP-dependent betaine aldehyde dehydrogenase"/>
    <property type="match status" value="1"/>
</dbReference>
<protein>
    <recommendedName>
        <fullName evidence="3">aldehyde dehydrogenase (NAD(+))</fullName>
        <ecNumber evidence="3">1.2.1.3</ecNumber>
    </recommendedName>
</protein>
<dbReference type="PROSITE" id="PS00070">
    <property type="entry name" value="ALDEHYDE_DEHYDR_CYS"/>
    <property type="match status" value="1"/>
</dbReference>
<dbReference type="Gene3D" id="3.40.309.10">
    <property type="entry name" value="Aldehyde Dehydrogenase, Chain A, domain 2"/>
    <property type="match status" value="1"/>
</dbReference>
<evidence type="ECO:0000256" key="4">
    <source>
        <dbReference type="ARBA" id="ARBA00049194"/>
    </source>
</evidence>
<evidence type="ECO:0000256" key="3">
    <source>
        <dbReference type="ARBA" id="ARBA00024226"/>
    </source>
</evidence>
<dbReference type="PROSITE" id="PS00687">
    <property type="entry name" value="ALDEHYDE_DEHYDR_GLU"/>
    <property type="match status" value="1"/>
</dbReference>
<gene>
    <name evidence="8" type="ORF">Q4F26_05970</name>
</gene>
<comment type="similarity">
    <text evidence="1 6">Belongs to the aldehyde dehydrogenase family.</text>
</comment>
<dbReference type="Gene3D" id="3.40.605.10">
    <property type="entry name" value="Aldehyde Dehydrogenase, Chain A, domain 1"/>
    <property type="match status" value="1"/>
</dbReference>
<dbReference type="InterPro" id="IPR016163">
    <property type="entry name" value="Ald_DH_C"/>
</dbReference>
<dbReference type="FunFam" id="3.40.309.10:FF:000001">
    <property type="entry name" value="Mitochondrial aldehyde dehydrogenase 2"/>
    <property type="match status" value="1"/>
</dbReference>
<comment type="caution">
    <text evidence="8">The sequence shown here is derived from an EMBL/GenBank/DDBJ whole genome shotgun (WGS) entry which is preliminary data.</text>
</comment>
<dbReference type="GO" id="GO:0004029">
    <property type="term" value="F:aldehyde dehydrogenase (NAD+) activity"/>
    <property type="evidence" value="ECO:0007669"/>
    <property type="project" value="UniProtKB-EC"/>
</dbReference>
<dbReference type="CDD" id="cd07138">
    <property type="entry name" value="ALDH_CddD_SSP0762"/>
    <property type="match status" value="1"/>
</dbReference>
<evidence type="ECO:0000256" key="5">
    <source>
        <dbReference type="PROSITE-ProRule" id="PRU10007"/>
    </source>
</evidence>
<dbReference type="AlphaFoldDB" id="A0AA43UDB1"/>
<evidence type="ECO:0000259" key="7">
    <source>
        <dbReference type="Pfam" id="PF00171"/>
    </source>
</evidence>
<organism evidence="8 9">
    <name type="scientific">Atopococcus tabaci</name>
    <dbReference type="NCBI Taxonomy" id="269774"/>
    <lineage>
        <taxon>Bacteria</taxon>
        <taxon>Bacillati</taxon>
        <taxon>Bacillota</taxon>
        <taxon>Bacilli</taxon>
        <taxon>Lactobacillales</taxon>
        <taxon>Carnobacteriaceae</taxon>
        <taxon>Atopococcus</taxon>
    </lineage>
</organism>
<feature type="domain" description="Aldehyde dehydrogenase" evidence="7">
    <location>
        <begin position="15"/>
        <end position="468"/>
    </location>
</feature>
<evidence type="ECO:0000313" key="8">
    <source>
        <dbReference type="EMBL" id="MDO5457879.1"/>
    </source>
</evidence>